<keyword evidence="3" id="KW-1185">Reference proteome</keyword>
<keyword evidence="2" id="KW-0808">Transferase</keyword>
<dbReference type="RefSeq" id="WP_115315799.1">
    <property type="nucleotide sequence ID" value="NZ_LWIF01000001.1"/>
</dbReference>
<dbReference type="CDD" id="cd05403">
    <property type="entry name" value="NT_KNTase_like"/>
    <property type="match status" value="1"/>
</dbReference>
<gene>
    <name evidence="2" type="ORF">NCTC12872_01300</name>
</gene>
<dbReference type="AlphaFoldDB" id="A0A379CC57"/>
<dbReference type="InterPro" id="IPR043519">
    <property type="entry name" value="NT_sf"/>
</dbReference>
<name>A0A379CC57_9PAST</name>
<evidence type="ECO:0000313" key="3">
    <source>
        <dbReference type="Proteomes" id="UP000255417"/>
    </source>
</evidence>
<dbReference type="Gene3D" id="3.30.460.10">
    <property type="entry name" value="Beta Polymerase, domain 2"/>
    <property type="match status" value="1"/>
</dbReference>
<organism evidence="2 3">
    <name type="scientific">Phocoenobacter uteri</name>
    <dbReference type="NCBI Taxonomy" id="146806"/>
    <lineage>
        <taxon>Bacteria</taxon>
        <taxon>Pseudomonadati</taxon>
        <taxon>Pseudomonadota</taxon>
        <taxon>Gammaproteobacteria</taxon>
        <taxon>Pasteurellales</taxon>
        <taxon>Pasteurellaceae</taxon>
        <taxon>Phocoenobacter</taxon>
    </lineage>
</organism>
<evidence type="ECO:0000259" key="1">
    <source>
        <dbReference type="Pfam" id="PF18765"/>
    </source>
</evidence>
<dbReference type="OrthoDB" id="9803106at2"/>
<evidence type="ECO:0000313" key="2">
    <source>
        <dbReference type="EMBL" id="SUB59316.1"/>
    </source>
</evidence>
<dbReference type="EMBL" id="UGTA01000001">
    <property type="protein sequence ID" value="SUB59316.1"/>
    <property type="molecule type" value="Genomic_DNA"/>
</dbReference>
<reference evidence="2 3" key="1">
    <citation type="submission" date="2018-06" db="EMBL/GenBank/DDBJ databases">
        <authorList>
            <consortium name="Pathogen Informatics"/>
            <person name="Doyle S."/>
        </authorList>
    </citation>
    <scope>NUCLEOTIDE SEQUENCE [LARGE SCALE GENOMIC DNA]</scope>
    <source>
        <strain evidence="2 3">NCTC12872</strain>
    </source>
</reference>
<protein>
    <submittedName>
        <fullName evidence="2">Nucleotidyltransferase domain</fullName>
    </submittedName>
</protein>
<dbReference type="GO" id="GO:0016740">
    <property type="term" value="F:transferase activity"/>
    <property type="evidence" value="ECO:0007669"/>
    <property type="project" value="UniProtKB-KW"/>
</dbReference>
<accession>A0A379CC57</accession>
<feature type="domain" description="Polymerase beta nucleotidyltransferase" evidence="1">
    <location>
        <begin position="15"/>
        <end position="105"/>
    </location>
</feature>
<dbReference type="InterPro" id="IPR041633">
    <property type="entry name" value="Polbeta"/>
</dbReference>
<sequence length="115" mass="13043">MNNSFGIYEKSFNLIVKTLFSFPEIEKAWIFGSRALGNYKKGSDIDIALEGKNINLDTLANLSGLLNDELEIPYELDLIDIKNCDNTDLLTHIKQKGILFLNRTELPPSIREPLD</sequence>
<dbReference type="Pfam" id="PF18765">
    <property type="entry name" value="Polbeta"/>
    <property type="match status" value="1"/>
</dbReference>
<proteinExistence type="predicted"/>
<dbReference type="SUPFAM" id="SSF81301">
    <property type="entry name" value="Nucleotidyltransferase"/>
    <property type="match status" value="1"/>
</dbReference>
<dbReference type="Proteomes" id="UP000255417">
    <property type="component" value="Unassembled WGS sequence"/>
</dbReference>